<evidence type="ECO:0000256" key="7">
    <source>
        <dbReference type="HAMAP-Rule" id="MF_03036"/>
    </source>
</evidence>
<comment type="subcellular location">
    <subcellularLocation>
        <location evidence="7">Cytoplasm</location>
    </subcellularLocation>
    <subcellularLocation>
        <location evidence="7">Nucleus</location>
    </subcellularLocation>
</comment>
<dbReference type="Proteomes" id="UP000192220">
    <property type="component" value="Unplaced"/>
</dbReference>
<comment type="catalytic activity">
    <reaction evidence="7">
        <text>a purine 2'-deoxyribonucleoside 5'-phosphate + H2O = a purine nucleobase + 2-deoxy-D-ribose 5-phosphate</text>
        <dbReference type="Rhea" id="RHEA:51132"/>
        <dbReference type="ChEBI" id="CHEBI:15377"/>
        <dbReference type="ChEBI" id="CHEBI:26386"/>
        <dbReference type="ChEBI" id="CHEBI:62877"/>
        <dbReference type="ChEBI" id="CHEBI:142198"/>
    </reaction>
</comment>
<dbReference type="GO" id="GO:0070694">
    <property type="term" value="F:5-hydroxymethyl-dUMP N-hydrolase activity"/>
    <property type="evidence" value="ECO:0007669"/>
    <property type="project" value="InterPro"/>
</dbReference>
<dbReference type="SUPFAM" id="SSF52309">
    <property type="entry name" value="N-(deoxy)ribosyltransferase-like"/>
    <property type="match status" value="1"/>
</dbReference>
<accession>A0A2I4AMP7</accession>
<dbReference type="RefSeq" id="XP_013856763.1">
    <property type="nucleotide sequence ID" value="XM_014001309.1"/>
</dbReference>
<protein>
    <recommendedName>
        <fullName evidence="7">2'-deoxynucleoside 5'-phosphate N-hydrolase 1</fullName>
        <ecNumber evidence="7">3.2.2.-</ecNumber>
    </recommendedName>
</protein>
<sequence>MLQRSVLVSCCRHECTWHESLQKKRSTVCGGKRQEVTQSDRKQFCLKRTGGNMQIYFCGSIRGGRDDLQLYRRIVTELQRYGRVLSEHVADADLSDAGEDDPAEGDQAIHDRDVSWLRQSDVVVAEVTQPSLGVGYELGRVVDMKKKVLCLFRPSSGRRLSAMIRGAADGKCFMVKDYNEEDVEKVLEQFFSSLSRT</sequence>
<dbReference type="GO" id="GO:0042802">
    <property type="term" value="F:identical protein binding"/>
    <property type="evidence" value="ECO:0007669"/>
    <property type="project" value="UniProtKB-ARBA"/>
</dbReference>
<evidence type="ECO:0000256" key="3">
    <source>
        <dbReference type="ARBA" id="ARBA00022801"/>
    </source>
</evidence>
<dbReference type="InterPro" id="IPR028607">
    <property type="entry name" value="DNPH1"/>
</dbReference>
<dbReference type="InterPro" id="IPR051239">
    <property type="entry name" value="2'-dNMP_N-hydrolase"/>
</dbReference>
<dbReference type="GO" id="GO:0006195">
    <property type="term" value="P:purine nucleotide catabolic process"/>
    <property type="evidence" value="ECO:0007669"/>
    <property type="project" value="UniProtKB-ARBA"/>
</dbReference>
<dbReference type="Pfam" id="PF05014">
    <property type="entry name" value="Nuc_deoxyrib_tr"/>
    <property type="match status" value="1"/>
</dbReference>
<evidence type="ECO:0000256" key="4">
    <source>
        <dbReference type="ARBA" id="ARBA00023080"/>
    </source>
</evidence>
<organism evidence="8 9">
    <name type="scientific">Austrofundulus limnaeus</name>
    <name type="common">Annual killifish</name>
    <dbReference type="NCBI Taxonomy" id="52670"/>
    <lineage>
        <taxon>Eukaryota</taxon>
        <taxon>Metazoa</taxon>
        <taxon>Chordata</taxon>
        <taxon>Craniata</taxon>
        <taxon>Vertebrata</taxon>
        <taxon>Euteleostomi</taxon>
        <taxon>Actinopterygii</taxon>
        <taxon>Neopterygii</taxon>
        <taxon>Teleostei</taxon>
        <taxon>Neoteleostei</taxon>
        <taxon>Acanthomorphata</taxon>
        <taxon>Ovalentaria</taxon>
        <taxon>Atherinomorphae</taxon>
        <taxon>Cyprinodontiformes</taxon>
        <taxon>Rivulidae</taxon>
        <taxon>Austrofundulus</taxon>
    </lineage>
</organism>
<reference evidence="9" key="1">
    <citation type="submission" date="2025-08" db="UniProtKB">
        <authorList>
            <consortium name="RefSeq"/>
        </authorList>
    </citation>
    <scope>IDENTIFICATION</scope>
</reference>
<dbReference type="InterPro" id="IPR007710">
    <property type="entry name" value="Nucleoside_deoxyribTrfase"/>
</dbReference>
<dbReference type="GO" id="GO:0009159">
    <property type="term" value="P:deoxyribonucleoside monophosphate catabolic process"/>
    <property type="evidence" value="ECO:0007669"/>
    <property type="project" value="InterPro"/>
</dbReference>
<dbReference type="KEGG" id="alim:106512764"/>
<dbReference type="GO" id="GO:0005634">
    <property type="term" value="C:nucleus"/>
    <property type="evidence" value="ECO:0007669"/>
    <property type="project" value="UniProtKB-SubCell"/>
</dbReference>
<dbReference type="PANTHER" id="PTHR15364:SF0">
    <property type="entry name" value="2'-DEOXYNUCLEOSIDE 5'-PHOSPHATE N-HYDROLASE 1"/>
    <property type="match status" value="1"/>
</dbReference>
<feature type="binding site" description="in other chain" evidence="7">
    <location>
        <begin position="56"/>
        <end position="62"/>
    </location>
    <ligand>
        <name>substrate</name>
        <note>ligand shared between homodimeric partners</note>
    </ligand>
</feature>
<proteinExistence type="inferred from homology"/>
<comment type="subunit">
    <text evidence="1 7">Monomer and homodimer.</text>
</comment>
<keyword evidence="7" id="KW-0963">Cytoplasm</keyword>
<feature type="binding site" description="in other chain" evidence="7">
    <location>
        <position position="71"/>
    </location>
    <ligand>
        <name>substrate</name>
        <note>ligand shared between homodimeric partners</note>
    </ligand>
</feature>
<gene>
    <name evidence="9" type="primary">dnph1</name>
    <name evidence="7" type="synonym">DNPH1</name>
</gene>
<dbReference type="GO" id="GO:0009116">
    <property type="term" value="P:nucleoside metabolic process"/>
    <property type="evidence" value="ECO:0007669"/>
    <property type="project" value="UniProtKB-UniRule"/>
</dbReference>
<comment type="similarity">
    <text evidence="7">Belongs to the 2'-deoxynucleoside 5'-phosphate N-hydrolase 1 family.</text>
</comment>
<dbReference type="STRING" id="52670.A0A2I4AMP7"/>
<dbReference type="EC" id="3.2.2.-" evidence="7"/>
<comment type="catalytic activity">
    <reaction evidence="6">
        <text>5-hydroxymethyl-dUMP + H2O = 5-hydroxymethyluracil + 2-deoxy-D-ribose 5-phosphate</text>
        <dbReference type="Rhea" id="RHEA:77099"/>
        <dbReference type="ChEBI" id="CHEBI:15377"/>
        <dbReference type="ChEBI" id="CHEBI:16964"/>
        <dbReference type="ChEBI" id="CHEBI:62877"/>
        <dbReference type="ChEBI" id="CHEBI:90409"/>
    </reaction>
    <physiologicalReaction direction="left-to-right" evidence="6">
        <dbReference type="Rhea" id="RHEA:77100"/>
    </physiologicalReaction>
</comment>
<dbReference type="PANTHER" id="PTHR15364">
    <property type="entry name" value="2'-DEOXYNUCLEOSIDE 5'-PHOSPHATE N-HYDROLASE 1"/>
    <property type="match status" value="1"/>
</dbReference>
<keyword evidence="5 7" id="KW-0326">Glycosidase</keyword>
<name>A0A2I4AMP7_AUSLI</name>
<dbReference type="Gene3D" id="3.40.50.450">
    <property type="match status" value="1"/>
</dbReference>
<keyword evidence="7" id="KW-0539">Nucleus</keyword>
<evidence type="ECO:0000256" key="2">
    <source>
        <dbReference type="ARBA" id="ARBA00022553"/>
    </source>
</evidence>
<keyword evidence="4 7" id="KW-0546">Nucleotide metabolism</keyword>
<dbReference type="CTD" id="10591"/>
<dbReference type="OrthoDB" id="18087at2759"/>
<evidence type="ECO:0000256" key="1">
    <source>
        <dbReference type="ARBA" id="ARBA00011407"/>
    </source>
</evidence>
<dbReference type="FunCoup" id="A0A2I4AMP7">
    <property type="interactions" value="838"/>
</dbReference>
<keyword evidence="8" id="KW-1185">Reference proteome</keyword>
<keyword evidence="2" id="KW-0597">Phosphoprotein</keyword>
<dbReference type="GeneID" id="106512764"/>
<dbReference type="HAMAP" id="MF_03036">
    <property type="entry name" value="Nuc_phosphate_hydrolase"/>
    <property type="match status" value="1"/>
</dbReference>
<evidence type="ECO:0000256" key="6">
    <source>
        <dbReference type="ARBA" id="ARBA00047460"/>
    </source>
</evidence>
<dbReference type="InParanoid" id="A0A2I4AMP7"/>
<evidence type="ECO:0000313" key="9">
    <source>
        <dbReference type="RefSeq" id="XP_013856763.1"/>
    </source>
</evidence>
<comment type="function">
    <text evidence="7">Catalyzes the cleavage of the N-glycosidic bond of deoxyribonucleoside 5'-monophosphates to yield deoxyribose 5-phosphate and a purine or pyrimidine base. Deoxyribonucleoside 5'-monophosphates containing purine bases are preferred to those containing pyrimidine bases.</text>
</comment>
<feature type="binding site" description="in other chain" evidence="7">
    <location>
        <position position="137"/>
    </location>
    <ligand>
        <name>substrate</name>
        <note>ligand shared between homodimeric partners</note>
    </ligand>
</feature>
<evidence type="ECO:0000313" key="8">
    <source>
        <dbReference type="Proteomes" id="UP000192220"/>
    </source>
</evidence>
<evidence type="ECO:0000256" key="5">
    <source>
        <dbReference type="ARBA" id="ARBA00023295"/>
    </source>
</evidence>
<dbReference type="FunFam" id="3.40.50.450:FF:000019">
    <property type="entry name" value="2'-deoxynucleoside 5'-phosphate N-hydrolase 1"/>
    <property type="match status" value="1"/>
</dbReference>
<dbReference type="GO" id="GO:0005737">
    <property type="term" value="C:cytoplasm"/>
    <property type="evidence" value="ECO:0007669"/>
    <property type="project" value="UniProtKB-SubCell"/>
</dbReference>
<feature type="binding site" evidence="7">
    <location>
        <begin position="161"/>
        <end position="163"/>
    </location>
    <ligand>
        <name>substrate</name>
        <note>ligand shared between homodimeric partners</note>
    </ligand>
</feature>
<keyword evidence="3 7" id="KW-0378">Hydrolase</keyword>
<dbReference type="AlphaFoldDB" id="A0A2I4AMP7"/>
<comment type="catalytic activity">
    <reaction evidence="7">
        <text>a pyrimidine 2'-deoxyribonucleoside 5'-phosphate + H2O = a pyrimidine nucleobase + 2-deoxy-D-ribose 5-phosphate</text>
        <dbReference type="Rhea" id="RHEA:57852"/>
        <dbReference type="ChEBI" id="CHEBI:15377"/>
        <dbReference type="ChEBI" id="CHEBI:26432"/>
        <dbReference type="ChEBI" id="CHEBI:62877"/>
        <dbReference type="ChEBI" id="CHEBI:142209"/>
    </reaction>
</comment>